<keyword evidence="1" id="KW-0812">Transmembrane</keyword>
<evidence type="ECO:0000313" key="3">
    <source>
        <dbReference type="Proteomes" id="UP000480303"/>
    </source>
</evidence>
<evidence type="ECO:0000256" key="1">
    <source>
        <dbReference type="SAM" id="Phobius"/>
    </source>
</evidence>
<sequence length="111" mass="13194">MLDNILQFLQSIWGAIYGWITDGKPIRKIRGMFGIIMMYSFYSYLYKSHKRAKSRTKEMDEQLIEEMYEKNEDGLYPWEIDTDTSADRIPKDASVYADKGLVRPNRGRWKI</sequence>
<protein>
    <submittedName>
        <fullName evidence="2">Uncharacterized protein</fullName>
    </submittedName>
</protein>
<accession>A0A6A0BE92</accession>
<name>A0A6A0BE92_9LACT</name>
<feature type="transmembrane region" description="Helical" evidence="1">
    <location>
        <begin position="29"/>
        <end position="46"/>
    </location>
</feature>
<organism evidence="2 3">
    <name type="scientific">Pseudolactococcus hodotermopsidis</name>
    <dbReference type="NCBI Taxonomy" id="2709157"/>
    <lineage>
        <taxon>Bacteria</taxon>
        <taxon>Bacillati</taxon>
        <taxon>Bacillota</taxon>
        <taxon>Bacilli</taxon>
        <taxon>Lactobacillales</taxon>
        <taxon>Streptococcaceae</taxon>
        <taxon>Pseudolactococcus</taxon>
    </lineage>
</organism>
<evidence type="ECO:0000313" key="2">
    <source>
        <dbReference type="EMBL" id="GFH43005.1"/>
    </source>
</evidence>
<dbReference type="RefSeq" id="WP_172209439.1">
    <property type="nucleotide sequence ID" value="NZ_BLLI01000051.1"/>
</dbReference>
<reference evidence="2 3" key="1">
    <citation type="submission" date="2020-02" db="EMBL/GenBank/DDBJ databases">
        <title>Draft genome sequence of Lactococcus sp. Hs30E4-3.</title>
        <authorList>
            <person name="Noda S."/>
            <person name="Yuki M."/>
            <person name="Ohkuma M."/>
        </authorList>
    </citation>
    <scope>NUCLEOTIDE SEQUENCE [LARGE SCALE GENOMIC DNA]</scope>
    <source>
        <strain evidence="2 3">Hs30E4-3</strain>
    </source>
</reference>
<dbReference type="EMBL" id="BLLI01000051">
    <property type="protein sequence ID" value="GFH43005.1"/>
    <property type="molecule type" value="Genomic_DNA"/>
</dbReference>
<gene>
    <name evidence="2" type="ORF">Hs30E_15560</name>
</gene>
<comment type="caution">
    <text evidence="2">The sequence shown here is derived from an EMBL/GenBank/DDBJ whole genome shotgun (WGS) entry which is preliminary data.</text>
</comment>
<keyword evidence="1" id="KW-0472">Membrane</keyword>
<proteinExistence type="predicted"/>
<dbReference type="Proteomes" id="UP000480303">
    <property type="component" value="Unassembled WGS sequence"/>
</dbReference>
<keyword evidence="1" id="KW-1133">Transmembrane helix</keyword>
<dbReference type="AlphaFoldDB" id="A0A6A0BE92"/>
<keyword evidence="3" id="KW-1185">Reference proteome</keyword>